<feature type="compositionally biased region" description="Polar residues" evidence="1">
    <location>
        <begin position="80"/>
        <end position="95"/>
    </location>
</feature>
<feature type="compositionally biased region" description="Basic residues" evidence="1">
    <location>
        <begin position="64"/>
        <end position="79"/>
    </location>
</feature>
<evidence type="ECO:0000313" key="3">
    <source>
        <dbReference type="EMBL" id="CAK7274846.1"/>
    </source>
</evidence>
<keyword evidence="2" id="KW-0472">Membrane</keyword>
<gene>
    <name evidence="3" type="ORF">SEPCBS119000_006381</name>
</gene>
<keyword evidence="4" id="KW-1185">Reference proteome</keyword>
<keyword evidence="2" id="KW-0812">Transmembrane</keyword>
<dbReference type="Proteomes" id="UP001642502">
    <property type="component" value="Unassembled WGS sequence"/>
</dbReference>
<feature type="compositionally biased region" description="Low complexity" evidence="1">
    <location>
        <begin position="319"/>
        <end position="329"/>
    </location>
</feature>
<accession>A0ABP0E609</accession>
<feature type="compositionally biased region" description="Polar residues" evidence="1">
    <location>
        <begin position="53"/>
        <end position="63"/>
    </location>
</feature>
<evidence type="ECO:0000256" key="2">
    <source>
        <dbReference type="SAM" id="Phobius"/>
    </source>
</evidence>
<feature type="region of interest" description="Disordered" evidence="1">
    <location>
        <begin position="1"/>
        <end position="110"/>
    </location>
</feature>
<feature type="region of interest" description="Disordered" evidence="1">
    <location>
        <begin position="312"/>
        <end position="341"/>
    </location>
</feature>
<evidence type="ECO:0000313" key="4">
    <source>
        <dbReference type="Proteomes" id="UP001642502"/>
    </source>
</evidence>
<feature type="region of interest" description="Disordered" evidence="1">
    <location>
        <begin position="180"/>
        <end position="201"/>
    </location>
</feature>
<keyword evidence="2" id="KW-1133">Transmembrane helix</keyword>
<comment type="caution">
    <text evidence="3">The sequence shown here is derived from an EMBL/GenBank/DDBJ whole genome shotgun (WGS) entry which is preliminary data.</text>
</comment>
<feature type="region of interest" description="Disordered" evidence="1">
    <location>
        <begin position="130"/>
        <end position="158"/>
    </location>
</feature>
<evidence type="ECO:0000256" key="1">
    <source>
        <dbReference type="SAM" id="MobiDB-lite"/>
    </source>
</evidence>
<feature type="transmembrane region" description="Helical" evidence="2">
    <location>
        <begin position="796"/>
        <end position="821"/>
    </location>
</feature>
<proteinExistence type="predicted"/>
<reference evidence="3 4" key="1">
    <citation type="submission" date="2024-01" db="EMBL/GenBank/DDBJ databases">
        <authorList>
            <person name="Allen C."/>
            <person name="Tagirdzhanova G."/>
        </authorList>
    </citation>
    <scope>NUCLEOTIDE SEQUENCE [LARGE SCALE GENOMIC DNA]</scope>
    <source>
        <strain evidence="3 4">CBS 119000</strain>
    </source>
</reference>
<organism evidence="3 4">
    <name type="scientific">Sporothrix epigloea</name>
    <dbReference type="NCBI Taxonomy" id="1892477"/>
    <lineage>
        <taxon>Eukaryota</taxon>
        <taxon>Fungi</taxon>
        <taxon>Dikarya</taxon>
        <taxon>Ascomycota</taxon>
        <taxon>Pezizomycotina</taxon>
        <taxon>Sordariomycetes</taxon>
        <taxon>Sordariomycetidae</taxon>
        <taxon>Ophiostomatales</taxon>
        <taxon>Ophiostomataceae</taxon>
        <taxon>Sporothrix</taxon>
    </lineage>
</organism>
<protein>
    <submittedName>
        <fullName evidence="3">Uncharacterized protein</fullName>
    </submittedName>
</protein>
<name>A0ABP0E609_9PEZI</name>
<sequence length="902" mass="100707">MSDISSAAPQLLAAKAKTDREIDNDENDSRPAGLQAGDSKAAPEPASEVGPASPTQNEPQQKNRNMRPRAHGRPKRFMRKNNTPYIQQPSSNDTGESPDAPTDSNREEDEIVTSVQVPDHITLDSTILHGYSPELPPESEPATAQNCADRVPNKKKKRPAPLALVKNTGAPAVLAKSASKTAVKVSSSPPRRRHQPLHLAGSQDSRTTLYQILMLVNRTLAVEMKKNANMRRALDVPAQGPLHNLGLLGQFVRLLFRAKSEYQKTAWRFKRDVTLALQQQENWVTGDSAAAPPAPVFRGALAMYSVPFDQADHVPPPIQASAQDSASESGEGEEEEDVDRERYSAFTIGVAREDGAVSDNDSDKDNLVWQAIKRADRRHCAAAVAARKRSYEELFASDEDESSSATSSEEGGAHELDYLAIASPSLPAREKLADLLRQFHESNARRFETYTIIEQPAEEEALNRNQKREARAMARKNRQARAELVKEMRKEADADVQRRLATLTDERDVALQIAEKAVYEREDQRILCAALRKDSEQLHRMKDTLARLRLYVASIHNNKSAALPSKTPITAEKTDRVLPFSPAVPNRLPMRDFRQQLRSLPTTPLPLTMPNTPKSPWPLTPAVSVCDSDRGQTTNEVQHVPRERPPMAPPSTPAFASFPPAKRGFPAAVTVAYRIDTIRAPLGSGFWMTTLDVLFAIWLILARQAGNMSEVLRWVRYVLLELAHFALSELVAAPWKWLRQTVRRLSKKQAKSQSSTALVPTARSTTSRVLWSRVIQHVQVITPSTRMPFVPFPRDAVAELILVAISLLFVSVCVVVVIAAATERKFWQTANSFGKPQQWFTYFYLPRYRKDKGRFKSSSVSLLDEPYQVCGCVYTGVDLRMIQMLFGYLWASFRSQLTEIAR</sequence>
<dbReference type="EMBL" id="CAWUON010000162">
    <property type="protein sequence ID" value="CAK7274846.1"/>
    <property type="molecule type" value="Genomic_DNA"/>
</dbReference>